<feature type="domain" description="ABC transporter" evidence="2">
    <location>
        <begin position="201"/>
        <end position="416"/>
    </location>
</feature>
<feature type="region of interest" description="Disordered" evidence="1">
    <location>
        <begin position="160"/>
        <end position="183"/>
    </location>
</feature>
<comment type="caution">
    <text evidence="3">The sequence shown here is derived from an EMBL/GenBank/DDBJ whole genome shotgun (WGS) entry which is preliminary data.</text>
</comment>
<feature type="compositionally biased region" description="Basic and acidic residues" evidence="1">
    <location>
        <begin position="126"/>
        <end position="135"/>
    </location>
</feature>
<dbReference type="GO" id="GO:0005524">
    <property type="term" value="F:ATP binding"/>
    <property type="evidence" value="ECO:0007669"/>
    <property type="project" value="UniProtKB-KW"/>
</dbReference>
<dbReference type="InterPro" id="IPR015854">
    <property type="entry name" value="ABC_transpr_LolD-like"/>
</dbReference>
<dbReference type="PANTHER" id="PTHR24220">
    <property type="entry name" value="IMPORT ATP-BINDING PROTEIN"/>
    <property type="match status" value="1"/>
</dbReference>
<dbReference type="PROSITE" id="PS50893">
    <property type="entry name" value="ABC_TRANSPORTER_2"/>
    <property type="match status" value="1"/>
</dbReference>
<dbReference type="InterPro" id="IPR003439">
    <property type="entry name" value="ABC_transporter-like_ATP-bd"/>
</dbReference>
<dbReference type="EMBL" id="NMWT01000004">
    <property type="protein sequence ID" value="PLS29381.1"/>
    <property type="molecule type" value="Genomic_DNA"/>
</dbReference>
<dbReference type="GO" id="GO:0005886">
    <property type="term" value="C:plasma membrane"/>
    <property type="evidence" value="ECO:0007669"/>
    <property type="project" value="TreeGrafter"/>
</dbReference>
<feature type="compositionally biased region" description="Acidic residues" evidence="1">
    <location>
        <begin position="84"/>
        <end position="105"/>
    </location>
</feature>
<organism evidence="3 4">
    <name type="scientific">Bifidobacterium parmae</name>
    <dbReference type="NCBI Taxonomy" id="361854"/>
    <lineage>
        <taxon>Bacteria</taxon>
        <taxon>Bacillati</taxon>
        <taxon>Actinomycetota</taxon>
        <taxon>Actinomycetes</taxon>
        <taxon>Bifidobacteriales</taxon>
        <taxon>Bifidobacteriaceae</taxon>
        <taxon>Bifidobacterium</taxon>
    </lineage>
</organism>
<reference evidence="3 4" key="1">
    <citation type="submission" date="2017-07" db="EMBL/GenBank/DDBJ databases">
        <title>Bifidobacterium novel species.</title>
        <authorList>
            <person name="Lugli G.A."/>
            <person name="Milani C."/>
            <person name="Duranti S."/>
            <person name="Mangifesta M."/>
        </authorList>
    </citation>
    <scope>NUCLEOTIDE SEQUENCE [LARGE SCALE GENOMIC DNA]</scope>
    <source>
        <strain evidence="3 4">77</strain>
    </source>
</reference>
<proteinExistence type="predicted"/>
<dbReference type="GO" id="GO:0016887">
    <property type="term" value="F:ATP hydrolysis activity"/>
    <property type="evidence" value="ECO:0007669"/>
    <property type="project" value="InterPro"/>
</dbReference>
<dbReference type="InterPro" id="IPR027417">
    <property type="entry name" value="P-loop_NTPase"/>
</dbReference>
<feature type="region of interest" description="Disordered" evidence="1">
    <location>
        <begin position="58"/>
        <end position="146"/>
    </location>
</feature>
<evidence type="ECO:0000313" key="4">
    <source>
        <dbReference type="Proteomes" id="UP000235034"/>
    </source>
</evidence>
<accession>A0A2N5J582</accession>
<feature type="region of interest" description="Disordered" evidence="1">
    <location>
        <begin position="1"/>
        <end position="25"/>
    </location>
</feature>
<name>A0A2N5J582_9BIFI</name>
<evidence type="ECO:0000313" key="3">
    <source>
        <dbReference type="EMBL" id="PLS29381.1"/>
    </source>
</evidence>
<sequence length="416" mass="44077">MSEQDIDKTEPAVENDDITADDIDAQPVEFSVVYDEDDDAADTSIAFAIDDLTDADAADATDDELSDAVDDDAAGESAPVSVSDETDSAGDADAADAGETDDAAEGDATAAEPAETAETTDTTDTTADKAADANPKETSAAATAANARRVNETLALAAKNHDVSASADPNEIKASTKRSERALDRQVGDRVLLKSYPTFSLNHATTTNRKTGRHVLDNVSLACYAGSLYAIRVLPDADDPEQRVTLMEVLGGYQLPTSGTAMTKSSNLAELEINELRGHRLGIVPQRYAVRGDLDAEANVRYAMDASGRTYLKPKPVIARELLDRVGFSEATSGRPLRELPLVEQRRVAIARAISCEADVVILDEPTKGLEADDAAAILDLLASIAHARDPKRAVIVVTSSDEVVQAADEVFSLTR</sequence>
<dbReference type="Gene3D" id="3.40.50.300">
    <property type="entry name" value="P-loop containing nucleotide triphosphate hydrolases"/>
    <property type="match status" value="1"/>
</dbReference>
<feature type="compositionally biased region" description="Acidic residues" evidence="1">
    <location>
        <begin position="13"/>
        <end position="24"/>
    </location>
</feature>
<dbReference type="AlphaFoldDB" id="A0A2N5J582"/>
<dbReference type="SUPFAM" id="SSF52540">
    <property type="entry name" value="P-loop containing nucleoside triphosphate hydrolases"/>
    <property type="match status" value="1"/>
</dbReference>
<dbReference type="RefSeq" id="WP_101621693.1">
    <property type="nucleotide sequence ID" value="NZ_NMWT01000004.1"/>
</dbReference>
<dbReference type="Pfam" id="PF00005">
    <property type="entry name" value="ABC_tran"/>
    <property type="match status" value="1"/>
</dbReference>
<dbReference type="GO" id="GO:0022857">
    <property type="term" value="F:transmembrane transporter activity"/>
    <property type="evidence" value="ECO:0007669"/>
    <property type="project" value="TreeGrafter"/>
</dbReference>
<feature type="compositionally biased region" description="Basic and acidic residues" evidence="1">
    <location>
        <begin position="1"/>
        <end position="11"/>
    </location>
</feature>
<evidence type="ECO:0000256" key="1">
    <source>
        <dbReference type="SAM" id="MobiDB-lite"/>
    </source>
</evidence>
<dbReference type="OrthoDB" id="3239808at2"/>
<keyword evidence="4" id="KW-1185">Reference proteome</keyword>
<feature type="compositionally biased region" description="Low complexity" evidence="1">
    <location>
        <begin position="106"/>
        <end position="125"/>
    </location>
</feature>
<dbReference type="Proteomes" id="UP000235034">
    <property type="component" value="Unassembled WGS sequence"/>
</dbReference>
<evidence type="ECO:0000259" key="2">
    <source>
        <dbReference type="PROSITE" id="PS50893"/>
    </source>
</evidence>
<gene>
    <name evidence="3" type="ORF">Uis4E_0470</name>
</gene>
<protein>
    <submittedName>
        <fullName evidence="3">ABC transporter ATP-binding protein</fullName>
    </submittedName>
</protein>
<keyword evidence="3" id="KW-0067">ATP-binding</keyword>
<feature type="compositionally biased region" description="Acidic residues" evidence="1">
    <location>
        <begin position="58"/>
        <end position="74"/>
    </location>
</feature>
<keyword evidence="3" id="KW-0547">Nucleotide-binding</keyword>
<dbReference type="PANTHER" id="PTHR24220:SF86">
    <property type="entry name" value="ABC TRANSPORTER ABCH.1"/>
    <property type="match status" value="1"/>
</dbReference>